<reference evidence="1 2" key="1">
    <citation type="submission" date="2017-12" db="EMBL/GenBank/DDBJ databases">
        <title>Genomes of bacteria within cyanobacterial aggregates.</title>
        <authorList>
            <person name="Cai H."/>
        </authorList>
    </citation>
    <scope>NUCLEOTIDE SEQUENCE [LARGE SCALE GENOMIC DNA]</scope>
    <source>
        <strain evidence="1 2">TH16</strain>
    </source>
</reference>
<keyword evidence="2" id="KW-1185">Reference proteome</keyword>
<dbReference type="Proteomes" id="UP000234752">
    <property type="component" value="Chromosome eg_1"/>
</dbReference>
<gene>
    <name evidence="1" type="ORF">C0V82_04970</name>
</gene>
<dbReference type="AlphaFoldDB" id="A0A2K9NHC6"/>
<dbReference type="KEGG" id="ncb:C0V82_04970"/>
<sequence length="123" mass="13907">MHAFARALLGLSATALLAVPYAWAEGKQNFTLNNKTGYTISEVYVSPSKASSWEEDVLGRDEMPDGETIDIEFSRSEKSCNWDLKVVYDDGTPAEWSGFNLCEVSTVSIYYDRKKDKTWAEYE</sequence>
<name>A0A2K9NHC6_9PROT</name>
<dbReference type="EMBL" id="CP025611">
    <property type="protein sequence ID" value="AUN31685.1"/>
    <property type="molecule type" value="Genomic_DNA"/>
</dbReference>
<protein>
    <submittedName>
        <fullName evidence="1">Argininosuccinate lyase</fullName>
    </submittedName>
</protein>
<organism evidence="1 2">
    <name type="scientific">Niveispirillum cyanobacteriorum</name>
    <dbReference type="NCBI Taxonomy" id="1612173"/>
    <lineage>
        <taxon>Bacteria</taxon>
        <taxon>Pseudomonadati</taxon>
        <taxon>Pseudomonadota</taxon>
        <taxon>Alphaproteobacteria</taxon>
        <taxon>Rhodospirillales</taxon>
        <taxon>Azospirillaceae</taxon>
        <taxon>Niveispirillum</taxon>
    </lineage>
</organism>
<dbReference type="OrthoDB" id="4736977at2"/>
<proteinExistence type="predicted"/>
<dbReference type="GO" id="GO:0016829">
    <property type="term" value="F:lyase activity"/>
    <property type="evidence" value="ECO:0007669"/>
    <property type="project" value="UniProtKB-KW"/>
</dbReference>
<accession>A0A2K9NHC6</accession>
<evidence type="ECO:0000313" key="2">
    <source>
        <dbReference type="Proteomes" id="UP000234752"/>
    </source>
</evidence>
<dbReference type="RefSeq" id="WP_102113252.1">
    <property type="nucleotide sequence ID" value="NZ_BMGN01000003.1"/>
</dbReference>
<keyword evidence="1" id="KW-0456">Lyase</keyword>
<evidence type="ECO:0000313" key="1">
    <source>
        <dbReference type="EMBL" id="AUN31685.1"/>
    </source>
</evidence>